<dbReference type="InterPro" id="IPR038731">
    <property type="entry name" value="RgtA/B/C-like"/>
</dbReference>
<dbReference type="GO" id="GO:0005886">
    <property type="term" value="C:plasma membrane"/>
    <property type="evidence" value="ECO:0007669"/>
    <property type="project" value="UniProtKB-SubCell"/>
</dbReference>
<feature type="transmembrane region" description="Helical" evidence="8">
    <location>
        <begin position="370"/>
        <end position="388"/>
    </location>
</feature>
<feature type="transmembrane region" description="Helical" evidence="8">
    <location>
        <begin position="116"/>
        <end position="149"/>
    </location>
</feature>
<dbReference type="Pfam" id="PF13231">
    <property type="entry name" value="PMT_2"/>
    <property type="match status" value="1"/>
</dbReference>
<evidence type="ECO:0000256" key="8">
    <source>
        <dbReference type="SAM" id="Phobius"/>
    </source>
</evidence>
<keyword evidence="5 8" id="KW-0812">Transmembrane</keyword>
<evidence type="ECO:0000256" key="6">
    <source>
        <dbReference type="ARBA" id="ARBA00022989"/>
    </source>
</evidence>
<dbReference type="EMBL" id="RSAS01000678">
    <property type="protein sequence ID" value="RRR68987.1"/>
    <property type="molecule type" value="Genomic_DNA"/>
</dbReference>
<reference evidence="10 11" key="1">
    <citation type="submission" date="2018-12" db="EMBL/GenBank/DDBJ databases">
        <title>Genome Sequence of Candidatus Viridilinea halotolerans isolated from saline sulfide-rich spring.</title>
        <authorList>
            <person name="Grouzdev D.S."/>
            <person name="Burganskaya E.I."/>
            <person name="Krutkina M.S."/>
            <person name="Sukhacheva M.V."/>
            <person name="Gorlenko V.M."/>
        </authorList>
    </citation>
    <scope>NUCLEOTIDE SEQUENCE [LARGE SCALE GENOMIC DNA]</scope>
    <source>
        <strain evidence="10">Chok-6</strain>
    </source>
</reference>
<keyword evidence="6 8" id="KW-1133">Transmembrane helix</keyword>
<feature type="transmembrane region" description="Helical" evidence="8">
    <location>
        <begin position="394"/>
        <end position="413"/>
    </location>
</feature>
<dbReference type="AlphaFoldDB" id="A0A426TUQ3"/>
<evidence type="ECO:0000256" key="1">
    <source>
        <dbReference type="ARBA" id="ARBA00004651"/>
    </source>
</evidence>
<keyword evidence="7 8" id="KW-0472">Membrane</keyword>
<accession>A0A426TUQ3</accession>
<dbReference type="GO" id="GO:0016763">
    <property type="term" value="F:pentosyltransferase activity"/>
    <property type="evidence" value="ECO:0007669"/>
    <property type="project" value="TreeGrafter"/>
</dbReference>
<keyword evidence="4" id="KW-0808">Transferase</keyword>
<evidence type="ECO:0000259" key="9">
    <source>
        <dbReference type="Pfam" id="PF13231"/>
    </source>
</evidence>
<dbReference type="PANTHER" id="PTHR33908">
    <property type="entry name" value="MANNOSYLTRANSFERASE YKCB-RELATED"/>
    <property type="match status" value="1"/>
</dbReference>
<feature type="transmembrane region" description="Helical" evidence="8">
    <location>
        <begin position="206"/>
        <end position="228"/>
    </location>
</feature>
<dbReference type="GO" id="GO:0009103">
    <property type="term" value="P:lipopolysaccharide biosynthetic process"/>
    <property type="evidence" value="ECO:0007669"/>
    <property type="project" value="UniProtKB-ARBA"/>
</dbReference>
<evidence type="ECO:0000313" key="10">
    <source>
        <dbReference type="EMBL" id="RRR68987.1"/>
    </source>
</evidence>
<feature type="transmembrane region" description="Helical" evidence="8">
    <location>
        <begin position="345"/>
        <end position="363"/>
    </location>
</feature>
<dbReference type="InterPro" id="IPR011990">
    <property type="entry name" value="TPR-like_helical_dom_sf"/>
</dbReference>
<keyword evidence="2" id="KW-1003">Cell membrane</keyword>
<evidence type="ECO:0000256" key="7">
    <source>
        <dbReference type="ARBA" id="ARBA00023136"/>
    </source>
</evidence>
<comment type="subcellular location">
    <subcellularLocation>
        <location evidence="1">Cell membrane</location>
        <topology evidence="1">Multi-pass membrane protein</topology>
    </subcellularLocation>
</comment>
<evidence type="ECO:0000256" key="4">
    <source>
        <dbReference type="ARBA" id="ARBA00022679"/>
    </source>
</evidence>
<feature type="transmembrane region" description="Helical" evidence="8">
    <location>
        <begin position="425"/>
        <end position="448"/>
    </location>
</feature>
<feature type="transmembrane region" description="Helical" evidence="8">
    <location>
        <begin position="169"/>
        <end position="194"/>
    </location>
</feature>
<name>A0A426TUQ3_9CHLR</name>
<dbReference type="InterPro" id="IPR050297">
    <property type="entry name" value="LipidA_mod_glycosyltrf_83"/>
</dbReference>
<dbReference type="PANTHER" id="PTHR33908:SF11">
    <property type="entry name" value="MEMBRANE PROTEIN"/>
    <property type="match status" value="1"/>
</dbReference>
<feature type="domain" description="Glycosyltransferase RgtA/B/C/D-like" evidence="9">
    <location>
        <begin position="64"/>
        <end position="197"/>
    </location>
</feature>
<feature type="transmembrane region" description="Helical" evidence="8">
    <location>
        <begin position="7"/>
        <end position="26"/>
    </location>
</feature>
<sequence length="693" mass="75227">MQQRISPYGIGLVGVALIAMLVRVWFWSWQATAGAVQPGDPEEYYRAALHLLQGGYHDTGKWLRPPLYPAFLALIFSFADIDLRWALLGQALVTGVGVLGFAWLARRLFANQSIGLLSGLIAALFIPFASFGSVLFAEALFVMFLVLAFVFIDITMEGGSWRWALGAGLLLAVATLSRAVALLLIPLVALLLLVWAKPPAQPKGRAARLIAPVALAMGAALLIGPWAVRNYLVHERLILVDTNGGISMWFGTVRGEEDRLAGEAAIFGLPNLADRQALAIQMTLERFRDDPLFHLSRVRYKVASLFLLQSRSYVVGDVVTISPTNQQIALSAGENPRTLSLLADLQYVMIMLGGIAGLSFAPSWRRASPLLLWFALGVLLSAITVAHHRLRLPLVAVFVPFCAYALWRVPAAWRTLRQGLKRPQWLRVGLMLTGWLIFFALIFSMRYLTWISVEQSANVGRQAIARGDLATAEAALRTAYAADSANSLRAIALGDLAMLQGDQAAAMAWFVTARDLEPRSLYALAMELWLAALNDDQAAADVAYAKIIEYGRDTNDLYTWAWYATFTPAPSHVVPGTANALGHFVGFAPQTPDLAAGRWTLGSAHVRLGGTGCQEVRIDLHGPAGRPVTLAVADVSQTVTLDGSAQQLILPLGASQCTPEQPLLLTISSPRSLLDLEASPWNVGVAVVSVVRR</sequence>
<dbReference type="Gene3D" id="1.25.40.10">
    <property type="entry name" value="Tetratricopeptide repeat domain"/>
    <property type="match status" value="1"/>
</dbReference>
<comment type="caution">
    <text evidence="10">The sequence shown here is derived from an EMBL/GenBank/DDBJ whole genome shotgun (WGS) entry which is preliminary data.</text>
</comment>
<evidence type="ECO:0000256" key="2">
    <source>
        <dbReference type="ARBA" id="ARBA00022475"/>
    </source>
</evidence>
<dbReference type="Proteomes" id="UP000280307">
    <property type="component" value="Unassembled WGS sequence"/>
</dbReference>
<proteinExistence type="predicted"/>
<organism evidence="10 11">
    <name type="scientific">Candidatus Viridilinea halotolerans</name>
    <dbReference type="NCBI Taxonomy" id="2491704"/>
    <lineage>
        <taxon>Bacteria</taxon>
        <taxon>Bacillati</taxon>
        <taxon>Chloroflexota</taxon>
        <taxon>Chloroflexia</taxon>
        <taxon>Chloroflexales</taxon>
        <taxon>Chloroflexineae</taxon>
        <taxon>Oscillochloridaceae</taxon>
        <taxon>Candidatus Viridilinea</taxon>
    </lineage>
</organism>
<feature type="transmembrane region" description="Helical" evidence="8">
    <location>
        <begin position="85"/>
        <end position="104"/>
    </location>
</feature>
<evidence type="ECO:0000256" key="3">
    <source>
        <dbReference type="ARBA" id="ARBA00022676"/>
    </source>
</evidence>
<gene>
    <name evidence="10" type="ORF">EI684_16760</name>
</gene>
<dbReference type="SUPFAM" id="SSF48452">
    <property type="entry name" value="TPR-like"/>
    <property type="match status" value="1"/>
</dbReference>
<evidence type="ECO:0000313" key="11">
    <source>
        <dbReference type="Proteomes" id="UP000280307"/>
    </source>
</evidence>
<protein>
    <recommendedName>
        <fullName evidence="9">Glycosyltransferase RgtA/B/C/D-like domain-containing protein</fullName>
    </recommendedName>
</protein>
<keyword evidence="3" id="KW-0328">Glycosyltransferase</keyword>
<evidence type="ECO:0000256" key="5">
    <source>
        <dbReference type="ARBA" id="ARBA00022692"/>
    </source>
</evidence>